<gene>
    <name evidence="2" type="ORF">G3570_14750</name>
</gene>
<sequence length="385" mass="42112">MKNIGLALVIVLLLASCSQDSIDSNNAAFVTYLGNDTLAVEQFEKSGNEMNAKVILRSPRTTFTSYDLVLDNTGAIESMTATKYSLDEGFGGEGTTVQTIERMGDSLLVEVNTSEGSRTYSVSYEPGVLPFIDMVHWPYELALENAASVDRDTVDQRMLTGSRLSSFILADIETDSMTIRHPFRGVMGVDVNEDGDLLFLDAGLTTRKLKVHRVPSLDIEAIGEDFAANDESGNPFGELSSAETGEFSFKGANFRVEYGSPKKRGRDLFGGIVPWGERWRTGANRATHFYTSTDLTIGTLTVPAGEYTLFTIPEPDGGTLMINKQTGQNGQSYDADRDLGRVPMEIDTKEDVTEAFTINIEETETGGVLQLIWGESVFSVDFTVN</sequence>
<accession>A0A6M1T7H0</accession>
<keyword evidence="3" id="KW-1185">Reference proteome</keyword>
<reference evidence="2 3" key="1">
    <citation type="submission" date="2020-02" db="EMBL/GenBank/DDBJ databases">
        <title>Balneolaceae bacterium YR4-1, complete genome.</title>
        <authorList>
            <person name="Li Y."/>
            <person name="Wu S."/>
        </authorList>
    </citation>
    <scope>NUCLEOTIDE SEQUENCE [LARGE SCALE GENOMIC DNA]</scope>
    <source>
        <strain evidence="2 3">YR4-1</strain>
    </source>
</reference>
<proteinExistence type="predicted"/>
<dbReference type="InterPro" id="IPR021314">
    <property type="entry name" value="DUF2911"/>
</dbReference>
<feature type="signal peptide" evidence="1">
    <location>
        <begin position="1"/>
        <end position="21"/>
    </location>
</feature>
<dbReference type="EMBL" id="JAALLT010000004">
    <property type="protein sequence ID" value="NGP77905.1"/>
    <property type="molecule type" value="Genomic_DNA"/>
</dbReference>
<dbReference type="RefSeq" id="WP_165143600.1">
    <property type="nucleotide sequence ID" value="NZ_JAALLT010000004.1"/>
</dbReference>
<comment type="caution">
    <text evidence="2">The sequence shown here is derived from an EMBL/GenBank/DDBJ whole genome shotgun (WGS) entry which is preliminary data.</text>
</comment>
<evidence type="ECO:0000313" key="3">
    <source>
        <dbReference type="Proteomes" id="UP000473278"/>
    </source>
</evidence>
<dbReference type="Proteomes" id="UP000473278">
    <property type="component" value="Unassembled WGS sequence"/>
</dbReference>
<feature type="chain" id="PRO_5026779597" evidence="1">
    <location>
        <begin position="22"/>
        <end position="385"/>
    </location>
</feature>
<name>A0A6M1T7H0_9BACT</name>
<protein>
    <submittedName>
        <fullName evidence="2">DUF2911 domain-containing protein</fullName>
    </submittedName>
</protein>
<evidence type="ECO:0000256" key="1">
    <source>
        <dbReference type="SAM" id="SignalP"/>
    </source>
</evidence>
<keyword evidence="1" id="KW-0732">Signal</keyword>
<dbReference type="Pfam" id="PF11138">
    <property type="entry name" value="DUF2911"/>
    <property type="match status" value="1"/>
</dbReference>
<organism evidence="2 3">
    <name type="scientific">Halalkalibaculum roseum</name>
    <dbReference type="NCBI Taxonomy" id="2709311"/>
    <lineage>
        <taxon>Bacteria</taxon>
        <taxon>Pseudomonadati</taxon>
        <taxon>Balneolota</taxon>
        <taxon>Balneolia</taxon>
        <taxon>Balneolales</taxon>
        <taxon>Balneolaceae</taxon>
        <taxon>Halalkalibaculum</taxon>
    </lineage>
</organism>
<dbReference type="PROSITE" id="PS51257">
    <property type="entry name" value="PROKAR_LIPOPROTEIN"/>
    <property type="match status" value="1"/>
</dbReference>
<evidence type="ECO:0000313" key="2">
    <source>
        <dbReference type="EMBL" id="NGP77905.1"/>
    </source>
</evidence>
<dbReference type="AlphaFoldDB" id="A0A6M1T7H0"/>